<evidence type="ECO:0000313" key="1">
    <source>
        <dbReference type="EMBL" id="PNT68858.1"/>
    </source>
</evidence>
<evidence type="ECO:0000313" key="3">
    <source>
        <dbReference type="Proteomes" id="UP000008810"/>
    </source>
</evidence>
<dbReference type="Proteomes" id="UP000008810">
    <property type="component" value="Chromosome 3"/>
</dbReference>
<keyword evidence="3" id="KW-1185">Reference proteome</keyword>
<sequence length="129" mass="14481">MIGKRVSLLLKRNKLETTTTIPSFESGAHGILKSSNFSKIRLELVHLNIKLTVYCSFATESRHNVLSCFASTIFEATSFESMISERTQIYLWITIYSSGSKILFCQPFKLLVTLHMCASECEQSCLCAG</sequence>
<dbReference type="InParanoid" id="A0A2K2D3L0"/>
<dbReference type="Gramene" id="PNT68858">
    <property type="protein sequence ID" value="PNT68858"/>
    <property type="gene ID" value="BRADI_3g46313v3"/>
</dbReference>
<protein>
    <submittedName>
        <fullName evidence="1 2">Uncharacterized protein</fullName>
    </submittedName>
</protein>
<dbReference type="EnsemblPlants" id="PNT68858">
    <property type="protein sequence ID" value="PNT68858"/>
    <property type="gene ID" value="BRADI_3g46313v3"/>
</dbReference>
<dbReference type="AlphaFoldDB" id="A0A2K2D3L0"/>
<name>A0A2K2D3L0_BRADI</name>
<evidence type="ECO:0000313" key="2">
    <source>
        <dbReference type="EnsemblPlants" id="PNT68858"/>
    </source>
</evidence>
<reference evidence="1" key="2">
    <citation type="submission" date="2017-06" db="EMBL/GenBank/DDBJ databases">
        <title>WGS assembly of Brachypodium distachyon.</title>
        <authorList>
            <consortium name="The International Brachypodium Initiative"/>
            <person name="Lucas S."/>
            <person name="Harmon-Smith M."/>
            <person name="Lail K."/>
            <person name="Tice H."/>
            <person name="Grimwood J."/>
            <person name="Bruce D."/>
            <person name="Barry K."/>
            <person name="Shu S."/>
            <person name="Lindquist E."/>
            <person name="Wang M."/>
            <person name="Pitluck S."/>
            <person name="Vogel J.P."/>
            <person name="Garvin D.F."/>
            <person name="Mockler T.C."/>
            <person name="Schmutz J."/>
            <person name="Rokhsar D."/>
            <person name="Bevan M.W."/>
        </authorList>
    </citation>
    <scope>NUCLEOTIDE SEQUENCE</scope>
    <source>
        <strain evidence="1">Bd21</strain>
    </source>
</reference>
<organism evidence="1">
    <name type="scientific">Brachypodium distachyon</name>
    <name type="common">Purple false brome</name>
    <name type="synonym">Trachynia distachya</name>
    <dbReference type="NCBI Taxonomy" id="15368"/>
    <lineage>
        <taxon>Eukaryota</taxon>
        <taxon>Viridiplantae</taxon>
        <taxon>Streptophyta</taxon>
        <taxon>Embryophyta</taxon>
        <taxon>Tracheophyta</taxon>
        <taxon>Spermatophyta</taxon>
        <taxon>Magnoliopsida</taxon>
        <taxon>Liliopsida</taxon>
        <taxon>Poales</taxon>
        <taxon>Poaceae</taxon>
        <taxon>BOP clade</taxon>
        <taxon>Pooideae</taxon>
        <taxon>Stipodae</taxon>
        <taxon>Brachypodieae</taxon>
        <taxon>Brachypodium</taxon>
    </lineage>
</organism>
<dbReference type="EMBL" id="CM000882">
    <property type="protein sequence ID" value="PNT68858.1"/>
    <property type="molecule type" value="Genomic_DNA"/>
</dbReference>
<gene>
    <name evidence="1" type="ORF">BRADI_3g46313v3</name>
</gene>
<reference evidence="1 2" key="1">
    <citation type="journal article" date="2010" name="Nature">
        <title>Genome sequencing and analysis of the model grass Brachypodium distachyon.</title>
        <authorList>
            <consortium name="International Brachypodium Initiative"/>
        </authorList>
    </citation>
    <scope>NUCLEOTIDE SEQUENCE [LARGE SCALE GENOMIC DNA]</scope>
    <source>
        <strain evidence="1 2">Bd21</strain>
    </source>
</reference>
<reference evidence="2" key="3">
    <citation type="submission" date="2018-08" db="UniProtKB">
        <authorList>
            <consortium name="EnsemblPlants"/>
        </authorList>
    </citation>
    <scope>IDENTIFICATION</scope>
    <source>
        <strain evidence="2">cv. Bd21</strain>
    </source>
</reference>
<proteinExistence type="predicted"/>
<accession>A0A2K2D3L0</accession>